<dbReference type="PANTHER" id="PTHR46277:SF3">
    <property type="entry name" value="BINDING PROTEIN, PUTATIVE-RELATED"/>
    <property type="match status" value="1"/>
</dbReference>
<dbReference type="InterPro" id="IPR036273">
    <property type="entry name" value="CRAL/TRIO_N_dom_sf"/>
</dbReference>
<dbReference type="EMBL" id="JBFOLK010000001">
    <property type="protein sequence ID" value="KAL2543432.1"/>
    <property type="molecule type" value="Genomic_DNA"/>
</dbReference>
<dbReference type="PANTHER" id="PTHR46277">
    <property type="entry name" value="OS03G0850700 PROTEIN"/>
    <property type="match status" value="1"/>
</dbReference>
<dbReference type="Gene3D" id="3.40.525.10">
    <property type="entry name" value="CRAL-TRIO lipid binding domain"/>
    <property type="match status" value="1"/>
</dbReference>
<evidence type="ECO:0000259" key="1">
    <source>
        <dbReference type="PROSITE" id="PS50191"/>
    </source>
</evidence>
<dbReference type="InterPro" id="IPR036865">
    <property type="entry name" value="CRAL-TRIO_dom_sf"/>
</dbReference>
<keyword evidence="3" id="KW-1185">Reference proteome</keyword>
<gene>
    <name evidence="2" type="ORF">Adt_04410</name>
</gene>
<dbReference type="CDD" id="cd00170">
    <property type="entry name" value="SEC14"/>
    <property type="match status" value="1"/>
</dbReference>
<dbReference type="PROSITE" id="PS50191">
    <property type="entry name" value="CRAL_TRIO"/>
    <property type="match status" value="1"/>
</dbReference>
<name>A0ABD1W186_9LAMI</name>
<dbReference type="InterPro" id="IPR001251">
    <property type="entry name" value="CRAL-TRIO_dom"/>
</dbReference>
<sequence>MSSFKIGASISSDSVHMKEDELENKEIERSKVMRAIVEIQDPSAKDVDNSMICRFLRARDLDTDKASAMFLKYLYWRKEFVPNGFISLSEIQNDIAQNKLFMQGRDKTGSPILIALSGRHKPTSVEEFKRFVTYSLDKICARMPSGHEKFTAIADLQGWGYSNSDIRGYLAALSILQDFYPERLGKLFVIHVPYIFMTAWKAFCPFIDKNTKKKIIFVENKQVQLTLLQHIHESQLPERYGGQTTISSHSRMLICSFIVSLCRRCYSSIHQFSNFKLFLKILYDIVSIGLCLITFSDDL</sequence>
<dbReference type="Pfam" id="PF00650">
    <property type="entry name" value="CRAL_TRIO"/>
    <property type="match status" value="1"/>
</dbReference>
<dbReference type="SMART" id="SM01100">
    <property type="entry name" value="CRAL_TRIO_N"/>
    <property type="match status" value="1"/>
</dbReference>
<dbReference type="SUPFAM" id="SSF52087">
    <property type="entry name" value="CRAL/TRIO domain"/>
    <property type="match status" value="1"/>
</dbReference>
<dbReference type="Proteomes" id="UP001604336">
    <property type="component" value="Unassembled WGS sequence"/>
</dbReference>
<comment type="caution">
    <text evidence="2">The sequence shown here is derived from an EMBL/GenBank/DDBJ whole genome shotgun (WGS) entry which is preliminary data.</text>
</comment>
<accession>A0ABD1W186</accession>
<evidence type="ECO:0000313" key="2">
    <source>
        <dbReference type="EMBL" id="KAL2543432.1"/>
    </source>
</evidence>
<dbReference type="InterPro" id="IPR011074">
    <property type="entry name" value="CRAL/TRIO_N_dom"/>
</dbReference>
<protein>
    <submittedName>
        <fullName evidence="2">Sec14p-like phosphatidylinositol transfer family protein</fullName>
    </submittedName>
</protein>
<organism evidence="2 3">
    <name type="scientific">Abeliophyllum distichum</name>
    <dbReference type="NCBI Taxonomy" id="126358"/>
    <lineage>
        <taxon>Eukaryota</taxon>
        <taxon>Viridiplantae</taxon>
        <taxon>Streptophyta</taxon>
        <taxon>Embryophyta</taxon>
        <taxon>Tracheophyta</taxon>
        <taxon>Spermatophyta</taxon>
        <taxon>Magnoliopsida</taxon>
        <taxon>eudicotyledons</taxon>
        <taxon>Gunneridae</taxon>
        <taxon>Pentapetalae</taxon>
        <taxon>asterids</taxon>
        <taxon>lamiids</taxon>
        <taxon>Lamiales</taxon>
        <taxon>Oleaceae</taxon>
        <taxon>Forsythieae</taxon>
        <taxon>Abeliophyllum</taxon>
    </lineage>
</organism>
<evidence type="ECO:0000313" key="3">
    <source>
        <dbReference type="Proteomes" id="UP001604336"/>
    </source>
</evidence>
<feature type="domain" description="CRAL-TRIO" evidence="1">
    <location>
        <begin position="88"/>
        <end position="248"/>
    </location>
</feature>
<dbReference type="SMART" id="SM00516">
    <property type="entry name" value="SEC14"/>
    <property type="match status" value="1"/>
</dbReference>
<proteinExistence type="predicted"/>
<reference evidence="3" key="1">
    <citation type="submission" date="2024-07" db="EMBL/GenBank/DDBJ databases">
        <title>Two chromosome-level genome assemblies of Korean endemic species Abeliophyllum distichum and Forsythia ovata (Oleaceae).</title>
        <authorList>
            <person name="Jang H."/>
        </authorList>
    </citation>
    <scope>NUCLEOTIDE SEQUENCE [LARGE SCALE GENOMIC DNA]</scope>
</reference>
<dbReference type="AlphaFoldDB" id="A0ABD1W186"/>
<dbReference type="SUPFAM" id="SSF46938">
    <property type="entry name" value="CRAL/TRIO N-terminal domain"/>
    <property type="match status" value="1"/>
</dbReference>